<gene>
    <name evidence="2" type="ORF">PAAG_11276</name>
</gene>
<accession>A0A0A2V256</accession>
<proteinExistence type="predicted"/>
<dbReference type="STRING" id="502779.A0A0A2V256"/>
<protein>
    <submittedName>
        <fullName evidence="2">Uncharacterized protein</fullName>
    </submittedName>
</protein>
<evidence type="ECO:0000313" key="2">
    <source>
        <dbReference type="EMBL" id="KGQ01886.1"/>
    </source>
</evidence>
<evidence type="ECO:0000256" key="1">
    <source>
        <dbReference type="SAM" id="MobiDB-lite"/>
    </source>
</evidence>
<dbReference type="EMBL" id="KN293994">
    <property type="protein sequence ID" value="KGQ01886.1"/>
    <property type="molecule type" value="Genomic_DNA"/>
</dbReference>
<dbReference type="Proteomes" id="UP000002059">
    <property type="component" value="Partially assembled WGS sequence"/>
</dbReference>
<dbReference type="OrthoDB" id="4188068at2759"/>
<evidence type="ECO:0000313" key="3">
    <source>
        <dbReference type="Proteomes" id="UP000002059"/>
    </source>
</evidence>
<reference evidence="2 3" key="1">
    <citation type="journal article" date="2011" name="PLoS Genet.">
        <title>Comparative genomic analysis of human fungal pathogens causing paracoccidioidomycosis.</title>
        <authorList>
            <person name="Desjardins C.A."/>
            <person name="Champion M.D."/>
            <person name="Holder J.W."/>
            <person name="Muszewska A."/>
            <person name="Goldberg J."/>
            <person name="Bailao A.M."/>
            <person name="Brigido M.M."/>
            <person name="Ferreira M.E."/>
            <person name="Garcia A.M."/>
            <person name="Grynberg M."/>
            <person name="Gujja S."/>
            <person name="Heiman D.I."/>
            <person name="Henn M.R."/>
            <person name="Kodira C.D."/>
            <person name="Leon-Narvaez H."/>
            <person name="Longo L.V."/>
            <person name="Ma L.J."/>
            <person name="Malavazi I."/>
            <person name="Matsuo A.L."/>
            <person name="Morais F.V."/>
            <person name="Pereira M."/>
            <person name="Rodriguez-Brito S."/>
            <person name="Sakthikumar S."/>
            <person name="Salem-Izacc S.M."/>
            <person name="Sykes S.M."/>
            <person name="Teixeira M.M."/>
            <person name="Vallejo M.C."/>
            <person name="Walter M.E."/>
            <person name="Yandava C."/>
            <person name="Young S."/>
            <person name="Zeng Q."/>
            <person name="Zucker J."/>
            <person name="Felipe M.S."/>
            <person name="Goldman G.H."/>
            <person name="Haas B.J."/>
            <person name="McEwen J.G."/>
            <person name="Nino-Vega G."/>
            <person name="Puccia R."/>
            <person name="San-Blas G."/>
            <person name="Soares C.M."/>
            <person name="Birren B.W."/>
            <person name="Cuomo C.A."/>
        </authorList>
    </citation>
    <scope>NUCLEOTIDE SEQUENCE [LARGE SCALE GENOMIC DNA]</scope>
    <source>
        <strain evidence="3">ATCC MYA-826 / Pb01</strain>
    </source>
</reference>
<keyword evidence="3" id="KW-1185">Reference proteome</keyword>
<dbReference type="HOGENOM" id="CLU_1272654_0_0_1"/>
<name>A0A0A2V256_PARBA</name>
<dbReference type="KEGG" id="pbl:PAAG_11276"/>
<organism evidence="2 3">
    <name type="scientific">Paracoccidioides lutzii (strain ATCC MYA-826 / Pb01)</name>
    <name type="common">Paracoccidioides brasiliensis</name>
    <dbReference type="NCBI Taxonomy" id="502779"/>
    <lineage>
        <taxon>Eukaryota</taxon>
        <taxon>Fungi</taxon>
        <taxon>Dikarya</taxon>
        <taxon>Ascomycota</taxon>
        <taxon>Pezizomycotina</taxon>
        <taxon>Eurotiomycetes</taxon>
        <taxon>Eurotiomycetidae</taxon>
        <taxon>Onygenales</taxon>
        <taxon>Ajellomycetaceae</taxon>
        <taxon>Paracoccidioides</taxon>
    </lineage>
</organism>
<dbReference type="AlphaFoldDB" id="A0A0A2V256"/>
<dbReference type="GeneID" id="26970336"/>
<dbReference type="RefSeq" id="XP_015703372.1">
    <property type="nucleotide sequence ID" value="XM_015846950.1"/>
</dbReference>
<dbReference type="VEuPathDB" id="FungiDB:PAAG_11276"/>
<sequence length="217" mass="23430">MTSSVMNSPGDAKGSSTVLCSQFLSLRLDERLQFLSWLFEGALASCMPDLAPAIWGDENVRSAGRLGPHKFRKTQQRCFPERTESVLRQRVSTLRKQERGMRTAEPAGVPAASATPGGEGTVALIGSVLMGQPTARHSRMIPTLLSPHGDPLATAAEGTSLLHEFYFQISSSDIVGWLRRASMPGGSILRRAPCDCPPFLGIHRGLPSPPDPSFFSL</sequence>
<feature type="region of interest" description="Disordered" evidence="1">
    <location>
        <begin position="96"/>
        <end position="115"/>
    </location>
</feature>